<evidence type="ECO:0000256" key="7">
    <source>
        <dbReference type="ARBA" id="ARBA00023125"/>
    </source>
</evidence>
<comment type="caution">
    <text evidence="12">The sequence shown here is derived from an EMBL/GenBank/DDBJ whole genome shotgun (WGS) entry which is preliminary data.</text>
</comment>
<keyword evidence="6" id="KW-0805">Transcription regulation</keyword>
<dbReference type="InterPro" id="IPR036236">
    <property type="entry name" value="Znf_C2H2_sf"/>
</dbReference>
<dbReference type="SMART" id="SM00355">
    <property type="entry name" value="ZnF_C2H2"/>
    <property type="match status" value="4"/>
</dbReference>
<evidence type="ECO:0000256" key="9">
    <source>
        <dbReference type="ARBA" id="ARBA00023242"/>
    </source>
</evidence>
<keyword evidence="4 10" id="KW-0863">Zinc-finger</keyword>
<evidence type="ECO:0000256" key="6">
    <source>
        <dbReference type="ARBA" id="ARBA00023015"/>
    </source>
</evidence>
<keyword evidence="13" id="KW-1185">Reference proteome</keyword>
<evidence type="ECO:0000256" key="3">
    <source>
        <dbReference type="ARBA" id="ARBA00022737"/>
    </source>
</evidence>
<dbReference type="SUPFAM" id="SSF57667">
    <property type="entry name" value="beta-beta-alpha zinc fingers"/>
    <property type="match status" value="2"/>
</dbReference>
<evidence type="ECO:0000256" key="2">
    <source>
        <dbReference type="ARBA" id="ARBA00022723"/>
    </source>
</evidence>
<dbReference type="OrthoDB" id="8918594at2759"/>
<evidence type="ECO:0000313" key="13">
    <source>
        <dbReference type="Proteomes" id="UP000683360"/>
    </source>
</evidence>
<dbReference type="FunFam" id="3.30.160.60:FF:002343">
    <property type="entry name" value="Zinc finger protein 33A"/>
    <property type="match status" value="1"/>
</dbReference>
<dbReference type="PANTHER" id="PTHR24394">
    <property type="entry name" value="ZINC FINGER PROTEIN"/>
    <property type="match status" value="1"/>
</dbReference>
<feature type="domain" description="C2H2-type" evidence="11">
    <location>
        <begin position="302"/>
        <end position="329"/>
    </location>
</feature>
<gene>
    <name evidence="12" type="ORF">MEDL_13388</name>
</gene>
<evidence type="ECO:0000256" key="1">
    <source>
        <dbReference type="ARBA" id="ARBA00004123"/>
    </source>
</evidence>
<dbReference type="FunFam" id="3.30.160.60:FF:000450">
    <property type="entry name" value="PR domain zinc finger protein 14"/>
    <property type="match status" value="1"/>
</dbReference>
<dbReference type="PROSITE" id="PS00028">
    <property type="entry name" value="ZINC_FINGER_C2H2_1"/>
    <property type="match status" value="4"/>
</dbReference>
<dbReference type="GO" id="GO:0045893">
    <property type="term" value="P:positive regulation of DNA-templated transcription"/>
    <property type="evidence" value="ECO:0007669"/>
    <property type="project" value="UniProtKB-ARBA"/>
</dbReference>
<keyword evidence="8" id="KW-0804">Transcription</keyword>
<keyword evidence="2" id="KW-0479">Metal-binding</keyword>
<dbReference type="Gene3D" id="3.30.160.60">
    <property type="entry name" value="Classic Zinc Finger"/>
    <property type="match status" value="4"/>
</dbReference>
<dbReference type="PROSITE" id="PS50157">
    <property type="entry name" value="ZINC_FINGER_C2H2_2"/>
    <property type="match status" value="4"/>
</dbReference>
<comment type="subcellular location">
    <subcellularLocation>
        <location evidence="1">Nucleus</location>
    </subcellularLocation>
</comment>
<keyword evidence="9" id="KW-0539">Nucleus</keyword>
<sequence length="381" mass="43160">MASNVAKSASRALGLVIAKLKTFGGLPFNCYTKLYDTMFWSVINYGVSIWGTKHVPCIAVVQNRATRFSMRVGRDTPNTAVHGDIDMELPYMPFYYPTFPVQEQRPADNMSSQYLHSSGMFFPAPTYIPHVQPTILPKPLTDDYKPQSYNKNELRSSIFSQILGTFPELNNMIGNNQQQKPQLSSCLYDSKATYSERQPYETNIASDIMQEEFDTRCPSSLQQPVSTLHDPVQSPLQCSSTPVSYDRVSDLLEQALSSAATRPKSTQKPKEPIVCTYCNKIFSSKPNLKVHLQSHQENKRPHQCNYCGKRFTQKSTLRTHVRIHTGEKPYSCTYCPKSFADFSTFTKHSRIHTGERPYVCPFCGKSFAQSGNMLRHKASHS</sequence>
<evidence type="ECO:0000313" key="12">
    <source>
        <dbReference type="EMBL" id="CAG2198665.1"/>
    </source>
</evidence>
<dbReference type="GO" id="GO:0005634">
    <property type="term" value="C:nucleus"/>
    <property type="evidence" value="ECO:0007669"/>
    <property type="project" value="UniProtKB-SubCell"/>
</dbReference>
<dbReference type="InterPro" id="IPR013087">
    <property type="entry name" value="Znf_C2H2_type"/>
</dbReference>
<keyword evidence="3" id="KW-0677">Repeat</keyword>
<evidence type="ECO:0000256" key="4">
    <source>
        <dbReference type="ARBA" id="ARBA00022771"/>
    </source>
</evidence>
<evidence type="ECO:0000256" key="5">
    <source>
        <dbReference type="ARBA" id="ARBA00022833"/>
    </source>
</evidence>
<keyword evidence="7" id="KW-0238">DNA-binding</keyword>
<evidence type="ECO:0000256" key="8">
    <source>
        <dbReference type="ARBA" id="ARBA00023163"/>
    </source>
</evidence>
<feature type="domain" description="C2H2-type" evidence="11">
    <location>
        <begin position="273"/>
        <end position="300"/>
    </location>
</feature>
<dbReference type="Pfam" id="PF00096">
    <property type="entry name" value="zf-C2H2"/>
    <property type="match status" value="4"/>
</dbReference>
<dbReference type="GO" id="GO:0000981">
    <property type="term" value="F:DNA-binding transcription factor activity, RNA polymerase II-specific"/>
    <property type="evidence" value="ECO:0007669"/>
    <property type="project" value="TreeGrafter"/>
</dbReference>
<evidence type="ECO:0000256" key="10">
    <source>
        <dbReference type="PROSITE-ProRule" id="PRU00042"/>
    </source>
</evidence>
<feature type="domain" description="C2H2-type" evidence="11">
    <location>
        <begin position="358"/>
        <end position="381"/>
    </location>
</feature>
<dbReference type="GO" id="GO:0005694">
    <property type="term" value="C:chromosome"/>
    <property type="evidence" value="ECO:0007669"/>
    <property type="project" value="UniProtKB-ARBA"/>
</dbReference>
<accession>A0A8S3QU38</accession>
<dbReference type="FunFam" id="3.30.160.60:FF:001732">
    <property type="entry name" value="Zgc:162936"/>
    <property type="match status" value="1"/>
</dbReference>
<dbReference type="GO" id="GO:0008270">
    <property type="term" value="F:zinc ion binding"/>
    <property type="evidence" value="ECO:0007669"/>
    <property type="project" value="UniProtKB-KW"/>
</dbReference>
<organism evidence="12 13">
    <name type="scientific">Mytilus edulis</name>
    <name type="common">Blue mussel</name>
    <dbReference type="NCBI Taxonomy" id="6550"/>
    <lineage>
        <taxon>Eukaryota</taxon>
        <taxon>Metazoa</taxon>
        <taxon>Spiralia</taxon>
        <taxon>Lophotrochozoa</taxon>
        <taxon>Mollusca</taxon>
        <taxon>Bivalvia</taxon>
        <taxon>Autobranchia</taxon>
        <taxon>Pteriomorphia</taxon>
        <taxon>Mytilida</taxon>
        <taxon>Mytiloidea</taxon>
        <taxon>Mytilidae</taxon>
        <taxon>Mytilinae</taxon>
        <taxon>Mytilus</taxon>
    </lineage>
</organism>
<proteinExistence type="predicted"/>
<dbReference type="Proteomes" id="UP000683360">
    <property type="component" value="Unassembled WGS sequence"/>
</dbReference>
<dbReference type="EMBL" id="CAJPWZ010000692">
    <property type="protein sequence ID" value="CAG2198665.1"/>
    <property type="molecule type" value="Genomic_DNA"/>
</dbReference>
<protein>
    <submittedName>
        <fullName evidence="12">KRAB</fullName>
    </submittedName>
</protein>
<evidence type="ECO:0000259" key="11">
    <source>
        <dbReference type="PROSITE" id="PS50157"/>
    </source>
</evidence>
<feature type="domain" description="C2H2-type" evidence="11">
    <location>
        <begin position="330"/>
        <end position="357"/>
    </location>
</feature>
<keyword evidence="5" id="KW-0862">Zinc</keyword>
<dbReference type="PANTHER" id="PTHR24394:SF29">
    <property type="entry name" value="MYONEURIN"/>
    <property type="match status" value="1"/>
</dbReference>
<reference evidence="12" key="1">
    <citation type="submission" date="2021-03" db="EMBL/GenBank/DDBJ databases">
        <authorList>
            <person name="Bekaert M."/>
        </authorList>
    </citation>
    <scope>NUCLEOTIDE SEQUENCE</scope>
</reference>
<dbReference type="AlphaFoldDB" id="A0A8S3QU38"/>
<name>A0A8S3QU38_MYTED</name>
<dbReference type="GO" id="GO:0043565">
    <property type="term" value="F:sequence-specific DNA binding"/>
    <property type="evidence" value="ECO:0007669"/>
    <property type="project" value="UniProtKB-ARBA"/>
</dbReference>